<dbReference type="EMBL" id="JAHHUM010001617">
    <property type="protein sequence ID" value="KAK5610232.1"/>
    <property type="molecule type" value="Genomic_DNA"/>
</dbReference>
<evidence type="ECO:0000256" key="1">
    <source>
        <dbReference type="SAM" id="Phobius"/>
    </source>
</evidence>
<keyword evidence="3" id="KW-1185">Reference proteome</keyword>
<dbReference type="Proteomes" id="UP001311232">
    <property type="component" value="Unassembled WGS sequence"/>
</dbReference>
<dbReference type="AlphaFoldDB" id="A0AAV9RMR0"/>
<evidence type="ECO:0000313" key="2">
    <source>
        <dbReference type="EMBL" id="KAK5610232.1"/>
    </source>
</evidence>
<keyword evidence="1" id="KW-0812">Transmembrane</keyword>
<protein>
    <submittedName>
        <fullName evidence="2">Uncharacterized protein</fullName>
    </submittedName>
</protein>
<gene>
    <name evidence="2" type="ORF">CRENBAI_008719</name>
</gene>
<organism evidence="2 3">
    <name type="scientific">Crenichthys baileyi</name>
    <name type="common">White River springfish</name>
    <dbReference type="NCBI Taxonomy" id="28760"/>
    <lineage>
        <taxon>Eukaryota</taxon>
        <taxon>Metazoa</taxon>
        <taxon>Chordata</taxon>
        <taxon>Craniata</taxon>
        <taxon>Vertebrata</taxon>
        <taxon>Euteleostomi</taxon>
        <taxon>Actinopterygii</taxon>
        <taxon>Neopterygii</taxon>
        <taxon>Teleostei</taxon>
        <taxon>Neoteleostei</taxon>
        <taxon>Acanthomorphata</taxon>
        <taxon>Ovalentaria</taxon>
        <taxon>Atherinomorphae</taxon>
        <taxon>Cyprinodontiformes</taxon>
        <taxon>Goodeidae</taxon>
        <taxon>Crenichthys</taxon>
    </lineage>
</organism>
<reference evidence="2 3" key="1">
    <citation type="submission" date="2021-06" db="EMBL/GenBank/DDBJ databases">
        <authorList>
            <person name="Palmer J.M."/>
        </authorList>
    </citation>
    <scope>NUCLEOTIDE SEQUENCE [LARGE SCALE GENOMIC DNA]</scope>
    <source>
        <strain evidence="2 3">MEX-2019</strain>
        <tissue evidence="2">Muscle</tissue>
    </source>
</reference>
<proteinExistence type="predicted"/>
<feature type="transmembrane region" description="Helical" evidence="1">
    <location>
        <begin position="42"/>
        <end position="69"/>
    </location>
</feature>
<feature type="transmembrane region" description="Helical" evidence="1">
    <location>
        <begin position="126"/>
        <end position="155"/>
    </location>
</feature>
<comment type="caution">
    <text evidence="2">The sequence shown here is derived from an EMBL/GenBank/DDBJ whole genome shotgun (WGS) entry which is preliminary data.</text>
</comment>
<evidence type="ECO:0000313" key="3">
    <source>
        <dbReference type="Proteomes" id="UP001311232"/>
    </source>
</evidence>
<name>A0AAV9RMR0_9TELE</name>
<keyword evidence="1" id="KW-1133">Transmembrane helix</keyword>
<accession>A0AAV9RMR0</accession>
<sequence>MSSLVYSPCLVLLPPVVTKPPFDGDHRHFFPQLFEQQFALLGVFLSASLSAGRWIVSVVSKTLVVLSMARFTPLRDRRYMNMFMLEPILVLDPSPLKAQILESNTPLSLVVWVRIAQPRDMTISRLLSVCLAMAEATLWTISSFVFTLTCFPSMYLL</sequence>
<keyword evidence="1" id="KW-0472">Membrane</keyword>